<feature type="non-terminal residue" evidence="7">
    <location>
        <position position="1"/>
    </location>
</feature>
<name>A0A812RRT6_9DINO</name>
<dbReference type="GO" id="GO:0031514">
    <property type="term" value="C:motile cilium"/>
    <property type="evidence" value="ECO:0007669"/>
    <property type="project" value="TreeGrafter"/>
</dbReference>
<dbReference type="AlphaFoldDB" id="A0A812RRT6"/>
<evidence type="ECO:0000256" key="6">
    <source>
        <dbReference type="ARBA" id="ARBA00023273"/>
    </source>
</evidence>
<dbReference type="PANTHER" id="PTHR13376:SF0">
    <property type="entry name" value="INTRAFLAGELLAR TRANSPORT PROTEIN 46 HOMOLOG"/>
    <property type="match status" value="1"/>
</dbReference>
<evidence type="ECO:0000256" key="1">
    <source>
        <dbReference type="ARBA" id="ARBA00004120"/>
    </source>
</evidence>
<comment type="caution">
    <text evidence="7">The sequence shown here is derived from an EMBL/GenBank/DDBJ whole genome shotgun (WGS) entry which is preliminary data.</text>
</comment>
<dbReference type="Proteomes" id="UP000601435">
    <property type="component" value="Unassembled WGS sequence"/>
</dbReference>
<keyword evidence="6" id="KW-0966">Cell projection</keyword>
<dbReference type="Pfam" id="PF12317">
    <property type="entry name" value="IFT46_B_C"/>
    <property type="match status" value="1"/>
</dbReference>
<evidence type="ECO:0000256" key="2">
    <source>
        <dbReference type="ARBA" id="ARBA00007700"/>
    </source>
</evidence>
<reference evidence="7" key="1">
    <citation type="submission" date="2021-02" db="EMBL/GenBank/DDBJ databases">
        <authorList>
            <person name="Dougan E. K."/>
            <person name="Rhodes N."/>
            <person name="Thang M."/>
            <person name="Chan C."/>
        </authorList>
    </citation>
    <scope>NUCLEOTIDE SEQUENCE</scope>
</reference>
<keyword evidence="8" id="KW-1185">Reference proteome</keyword>
<evidence type="ECO:0000313" key="8">
    <source>
        <dbReference type="Proteomes" id="UP000601435"/>
    </source>
</evidence>
<comment type="similarity">
    <text evidence="2">Belongs to the IFT46 family.</text>
</comment>
<keyword evidence="3" id="KW-0963">Cytoplasm</keyword>
<evidence type="ECO:0000256" key="4">
    <source>
        <dbReference type="ARBA" id="ARBA00023069"/>
    </source>
</evidence>
<gene>
    <name evidence="7" type="primary">ift46</name>
    <name evidence="7" type="ORF">SNEC2469_LOCUS12589</name>
</gene>
<proteinExistence type="inferred from homology"/>
<organism evidence="7 8">
    <name type="scientific">Symbiodinium necroappetens</name>
    <dbReference type="NCBI Taxonomy" id="1628268"/>
    <lineage>
        <taxon>Eukaryota</taxon>
        <taxon>Sar</taxon>
        <taxon>Alveolata</taxon>
        <taxon>Dinophyceae</taxon>
        <taxon>Suessiales</taxon>
        <taxon>Symbiodiniaceae</taxon>
        <taxon>Symbiodinium</taxon>
    </lineage>
</organism>
<sequence>VRSIENAEKNPKEIDNWVKRIDSLNRSKPAPTVQYSRRMPDIEQLMQVWPAEFEVPLVVDNGNASICGNVTIVTTFPPADWICKFVKCCSRRCHATSHGQTPRQQACGGFGDIYYHHFMYVGETLVSRKNSVLCSKGVPHARVKESSLFFEVGRLRLTVHVSFLLRPQAADTKSLGA</sequence>
<dbReference type="OrthoDB" id="2119217at2759"/>
<dbReference type="GO" id="GO:0005815">
    <property type="term" value="C:microtubule organizing center"/>
    <property type="evidence" value="ECO:0007669"/>
    <property type="project" value="TreeGrafter"/>
</dbReference>
<evidence type="ECO:0000256" key="3">
    <source>
        <dbReference type="ARBA" id="ARBA00022490"/>
    </source>
</evidence>
<keyword evidence="5" id="KW-0206">Cytoskeleton</keyword>
<dbReference type="EMBL" id="CAJNJA010019977">
    <property type="protein sequence ID" value="CAE7453573.1"/>
    <property type="molecule type" value="Genomic_DNA"/>
</dbReference>
<dbReference type="GO" id="GO:0060271">
    <property type="term" value="P:cilium assembly"/>
    <property type="evidence" value="ECO:0007669"/>
    <property type="project" value="TreeGrafter"/>
</dbReference>
<evidence type="ECO:0000256" key="5">
    <source>
        <dbReference type="ARBA" id="ARBA00023212"/>
    </source>
</evidence>
<evidence type="ECO:0000313" key="7">
    <source>
        <dbReference type="EMBL" id="CAE7453573.1"/>
    </source>
</evidence>
<dbReference type="GO" id="GO:0042073">
    <property type="term" value="P:intraciliary transport"/>
    <property type="evidence" value="ECO:0007669"/>
    <property type="project" value="InterPro"/>
</dbReference>
<dbReference type="PANTHER" id="PTHR13376">
    <property type="entry name" value="INTRAFLAGELLAR TRANSPORT PROTEIN 46 HOMOLOG"/>
    <property type="match status" value="1"/>
</dbReference>
<accession>A0A812RRT6</accession>
<dbReference type="GO" id="GO:0030992">
    <property type="term" value="C:intraciliary transport particle B"/>
    <property type="evidence" value="ECO:0007669"/>
    <property type="project" value="TreeGrafter"/>
</dbReference>
<dbReference type="InterPro" id="IPR022088">
    <property type="entry name" value="Intraflagellar_transp_cmplxB"/>
</dbReference>
<keyword evidence="4" id="KW-0969">Cilium</keyword>
<protein>
    <submittedName>
        <fullName evidence="7">Ift46 protein</fullName>
    </submittedName>
</protein>
<comment type="subcellular location">
    <subcellularLocation>
        <location evidence="1">Cytoplasm</location>
        <location evidence="1">Cytoskeleton</location>
        <location evidence="1">Cilium basal body</location>
    </subcellularLocation>
</comment>